<keyword evidence="2" id="KW-1185">Reference proteome</keyword>
<organism evidence="1 2">
    <name type="scientific">Athelia psychrophila</name>
    <dbReference type="NCBI Taxonomy" id="1759441"/>
    <lineage>
        <taxon>Eukaryota</taxon>
        <taxon>Fungi</taxon>
        <taxon>Dikarya</taxon>
        <taxon>Basidiomycota</taxon>
        <taxon>Agaricomycotina</taxon>
        <taxon>Agaricomycetes</taxon>
        <taxon>Agaricomycetidae</taxon>
        <taxon>Atheliales</taxon>
        <taxon>Atheliaceae</taxon>
        <taxon>Athelia</taxon>
    </lineage>
</organism>
<evidence type="ECO:0008006" key="3">
    <source>
        <dbReference type="Google" id="ProtNLM"/>
    </source>
</evidence>
<dbReference type="EMBL" id="KV417707">
    <property type="protein sequence ID" value="KZP09126.1"/>
    <property type="molecule type" value="Genomic_DNA"/>
</dbReference>
<protein>
    <recommendedName>
        <fullName evidence="3">F-box domain-containing protein</fullName>
    </recommendedName>
</protein>
<dbReference type="Proteomes" id="UP000076532">
    <property type="component" value="Unassembled WGS sequence"/>
</dbReference>
<evidence type="ECO:0000313" key="1">
    <source>
        <dbReference type="EMBL" id="KZP09126.1"/>
    </source>
</evidence>
<evidence type="ECO:0000313" key="2">
    <source>
        <dbReference type="Proteomes" id="UP000076532"/>
    </source>
</evidence>
<proteinExistence type="predicted"/>
<gene>
    <name evidence="1" type="ORF">FIBSPDRAFT_1052011</name>
</gene>
<sequence>MMINEGRTPIASTVKTLQPDMSIPQVKYSSAIPIELLQPIFQLLPQGELSRICALSHTYHEEIVRVLYRHVDLVGSTLAQCTSWARRIVTRCDLAQLTLALSLPGYISGQDNSYGELVPYLAERLPKAMRAMANLTSLVIARPPQPVLSSHTMGSFLDAKPFLGCSFRLKTFRSEFHWPDSDISPFIHEQSQIQDLEMGGCWNLTPPLGSTPASLLPHLAVVSAGYRSRQNLSFFTTIASRPLTRLRICVFTYPFQDAIAGIIHTLAPAKATVTHLELDDNRVFGYDATISENYFVEALVLIARGFPKLKFLRFSKRIALDVSTLLESFSAISLTSRPGQPSPWDWLELPRALSAFEGLETLVLDVRDGERTGKGARDRSRGFAQRCMASCPTLRCLANTGPAPLESGTAPQYISFTRTPGSDSSIQISSLKALDKSAWRDA</sequence>
<accession>A0A165Y227</accession>
<reference evidence="1 2" key="1">
    <citation type="journal article" date="2016" name="Mol. Biol. Evol.">
        <title>Comparative Genomics of Early-Diverging Mushroom-Forming Fungi Provides Insights into the Origins of Lignocellulose Decay Capabilities.</title>
        <authorList>
            <person name="Nagy L.G."/>
            <person name="Riley R."/>
            <person name="Tritt A."/>
            <person name="Adam C."/>
            <person name="Daum C."/>
            <person name="Floudas D."/>
            <person name="Sun H."/>
            <person name="Yadav J.S."/>
            <person name="Pangilinan J."/>
            <person name="Larsson K.H."/>
            <person name="Matsuura K."/>
            <person name="Barry K."/>
            <person name="Labutti K."/>
            <person name="Kuo R."/>
            <person name="Ohm R.A."/>
            <person name="Bhattacharya S.S."/>
            <person name="Shirouzu T."/>
            <person name="Yoshinaga Y."/>
            <person name="Martin F.M."/>
            <person name="Grigoriev I.V."/>
            <person name="Hibbett D.S."/>
        </authorList>
    </citation>
    <scope>NUCLEOTIDE SEQUENCE [LARGE SCALE GENOMIC DNA]</scope>
    <source>
        <strain evidence="1 2">CBS 109695</strain>
    </source>
</reference>
<dbReference type="AlphaFoldDB" id="A0A165Y227"/>
<name>A0A165Y227_9AGAM</name>
<dbReference type="OrthoDB" id="3232239at2759"/>